<accession>A0ABQ5ZAS2</accession>
<protein>
    <recommendedName>
        <fullName evidence="3">DUF4393 domain-containing protein</fullName>
    </recommendedName>
</protein>
<evidence type="ECO:0008006" key="3">
    <source>
        <dbReference type="Google" id="ProtNLM"/>
    </source>
</evidence>
<dbReference type="EMBL" id="BSOP01000005">
    <property type="protein sequence ID" value="GLR49733.1"/>
    <property type="molecule type" value="Genomic_DNA"/>
</dbReference>
<dbReference type="Proteomes" id="UP001156702">
    <property type="component" value="Unassembled WGS sequence"/>
</dbReference>
<comment type="caution">
    <text evidence="1">The sequence shown here is derived from an EMBL/GenBank/DDBJ whole genome shotgun (WGS) entry which is preliminary data.</text>
</comment>
<sequence length="242" mass="27049">MSNEEDNSMPRTNASDVVAMVARSGLGAVPLVGAALAEIVTVLIPNQRSARVEAYVKALAERLEGVVARADALDLADPWKIDLFEEGAFQSARAVSDQRRDYIVSVVARGLSGEQIAVADAKSILWILRELDERQLVILVGYLPQNGWNSEYRRLHADVFETSMPLTMGTPQEEVSKRTYYNHAVDGLVTLKLLNEIFRVDDLKMAKLDHNGKPEVSRRVLSRLGAEVLFYLGFEVKREHHY</sequence>
<proteinExistence type="predicted"/>
<gene>
    <name evidence="1" type="ORF">GCM10007923_09380</name>
</gene>
<name>A0ABQ5ZAS2_9HYPH</name>
<reference evidence="2" key="1">
    <citation type="journal article" date="2019" name="Int. J. Syst. Evol. Microbiol.">
        <title>The Global Catalogue of Microorganisms (GCM) 10K type strain sequencing project: providing services to taxonomists for standard genome sequencing and annotation.</title>
        <authorList>
            <consortium name="The Broad Institute Genomics Platform"/>
            <consortium name="The Broad Institute Genome Sequencing Center for Infectious Disease"/>
            <person name="Wu L."/>
            <person name="Ma J."/>
        </authorList>
    </citation>
    <scope>NUCLEOTIDE SEQUENCE [LARGE SCALE GENOMIC DNA]</scope>
    <source>
        <strain evidence="2">NBRC 102122</strain>
    </source>
</reference>
<evidence type="ECO:0000313" key="2">
    <source>
        <dbReference type="Proteomes" id="UP001156702"/>
    </source>
</evidence>
<keyword evidence="2" id="KW-1185">Reference proteome</keyword>
<evidence type="ECO:0000313" key="1">
    <source>
        <dbReference type="EMBL" id="GLR49733.1"/>
    </source>
</evidence>
<organism evidence="1 2">
    <name type="scientific">Shinella yambaruensis</name>
    <dbReference type="NCBI Taxonomy" id="415996"/>
    <lineage>
        <taxon>Bacteria</taxon>
        <taxon>Pseudomonadati</taxon>
        <taxon>Pseudomonadota</taxon>
        <taxon>Alphaproteobacteria</taxon>
        <taxon>Hyphomicrobiales</taxon>
        <taxon>Rhizobiaceae</taxon>
        <taxon>Shinella</taxon>
    </lineage>
</organism>